<reference evidence="1" key="2">
    <citation type="journal article" date="2015" name="Fish Shellfish Immunol.">
        <title>Early steps in the European eel (Anguilla anguilla)-Vibrio vulnificus interaction in the gills: Role of the RtxA13 toxin.</title>
        <authorList>
            <person name="Callol A."/>
            <person name="Pajuelo D."/>
            <person name="Ebbesson L."/>
            <person name="Teles M."/>
            <person name="MacKenzie S."/>
            <person name="Amaro C."/>
        </authorList>
    </citation>
    <scope>NUCLEOTIDE SEQUENCE</scope>
</reference>
<dbReference type="EMBL" id="GBXM01094522">
    <property type="protein sequence ID" value="JAH14055.1"/>
    <property type="molecule type" value="Transcribed_RNA"/>
</dbReference>
<dbReference type="AlphaFoldDB" id="A0A0E9QCK5"/>
<proteinExistence type="predicted"/>
<name>A0A0E9QCK5_ANGAN</name>
<sequence>MFFVMCTFRHVCVVNENRLFRFHCDFNLNFFSRGAAVINGC</sequence>
<evidence type="ECO:0000313" key="1">
    <source>
        <dbReference type="EMBL" id="JAH14055.1"/>
    </source>
</evidence>
<reference evidence="1" key="1">
    <citation type="submission" date="2014-11" db="EMBL/GenBank/DDBJ databases">
        <authorList>
            <person name="Amaro Gonzalez C."/>
        </authorList>
    </citation>
    <scope>NUCLEOTIDE SEQUENCE</scope>
</reference>
<organism evidence="1">
    <name type="scientific">Anguilla anguilla</name>
    <name type="common">European freshwater eel</name>
    <name type="synonym">Muraena anguilla</name>
    <dbReference type="NCBI Taxonomy" id="7936"/>
    <lineage>
        <taxon>Eukaryota</taxon>
        <taxon>Metazoa</taxon>
        <taxon>Chordata</taxon>
        <taxon>Craniata</taxon>
        <taxon>Vertebrata</taxon>
        <taxon>Euteleostomi</taxon>
        <taxon>Actinopterygii</taxon>
        <taxon>Neopterygii</taxon>
        <taxon>Teleostei</taxon>
        <taxon>Anguilliformes</taxon>
        <taxon>Anguillidae</taxon>
        <taxon>Anguilla</taxon>
    </lineage>
</organism>
<protein>
    <submittedName>
        <fullName evidence="1">Uncharacterized protein</fullName>
    </submittedName>
</protein>
<accession>A0A0E9QCK5</accession>